<sequence length="163" mass="18364">MVSLARGTNLRLSVTMMKLALVLSISTSLISPVQSSFIRFKPDTEYIYTFHSSTDLKKVRTLHAESQIGFVLVRGFGKSNELQEIYLRVHSASVTSQDERVLLSEEKDFSDWFSFDISENGAIGQVYYPRDEDDHVIWAKKGLASLLAGNLQHPPADKKLNAR</sequence>
<feature type="signal peptide" evidence="1">
    <location>
        <begin position="1"/>
        <end position="35"/>
    </location>
</feature>
<dbReference type="AlphaFoldDB" id="A0A913ZII5"/>
<dbReference type="RefSeq" id="XP_038050866.1">
    <property type="nucleotide sequence ID" value="XM_038194938.1"/>
</dbReference>
<reference evidence="2" key="1">
    <citation type="submission" date="2022-11" db="UniProtKB">
        <authorList>
            <consortium name="EnsemblMetazoa"/>
        </authorList>
    </citation>
    <scope>IDENTIFICATION</scope>
</reference>
<dbReference type="OrthoDB" id="10106457at2759"/>
<evidence type="ECO:0000256" key="1">
    <source>
        <dbReference type="SAM" id="SignalP"/>
    </source>
</evidence>
<keyword evidence="1" id="KW-0732">Signal</keyword>
<dbReference type="GeneID" id="119724017"/>
<evidence type="ECO:0000313" key="2">
    <source>
        <dbReference type="EnsemblMetazoa" id="XP_038050866.1"/>
    </source>
</evidence>
<name>A0A913ZII5_PATMI</name>
<dbReference type="Gene3D" id="2.30.230.10">
    <property type="entry name" value="Lipovitellin, beta-sheet shell regions, chain A"/>
    <property type="match status" value="1"/>
</dbReference>
<protein>
    <submittedName>
        <fullName evidence="2">Uncharacterized protein</fullName>
    </submittedName>
</protein>
<dbReference type="Proteomes" id="UP000887568">
    <property type="component" value="Unplaced"/>
</dbReference>
<dbReference type="InterPro" id="IPR015816">
    <property type="entry name" value="Vitellinogen_b-sht_N"/>
</dbReference>
<organism evidence="2 3">
    <name type="scientific">Patiria miniata</name>
    <name type="common">Bat star</name>
    <name type="synonym">Asterina miniata</name>
    <dbReference type="NCBI Taxonomy" id="46514"/>
    <lineage>
        <taxon>Eukaryota</taxon>
        <taxon>Metazoa</taxon>
        <taxon>Echinodermata</taxon>
        <taxon>Eleutherozoa</taxon>
        <taxon>Asterozoa</taxon>
        <taxon>Asteroidea</taxon>
        <taxon>Valvatacea</taxon>
        <taxon>Valvatida</taxon>
        <taxon>Asterinidae</taxon>
        <taxon>Patiria</taxon>
    </lineage>
</organism>
<evidence type="ECO:0000313" key="3">
    <source>
        <dbReference type="Proteomes" id="UP000887568"/>
    </source>
</evidence>
<keyword evidence="3" id="KW-1185">Reference proteome</keyword>
<proteinExistence type="predicted"/>
<accession>A0A913ZII5</accession>
<dbReference type="GO" id="GO:0005319">
    <property type="term" value="F:lipid transporter activity"/>
    <property type="evidence" value="ECO:0007669"/>
    <property type="project" value="InterPro"/>
</dbReference>
<feature type="chain" id="PRO_5037961933" evidence="1">
    <location>
        <begin position="36"/>
        <end position="163"/>
    </location>
</feature>
<dbReference type="EnsemblMetazoa" id="XM_038194938.1">
    <property type="protein sequence ID" value="XP_038050866.1"/>
    <property type="gene ID" value="LOC119724017"/>
</dbReference>